<dbReference type="InterPro" id="IPR000276">
    <property type="entry name" value="GPCR_Rhodpsn"/>
</dbReference>
<comment type="subcellular location">
    <subcellularLocation>
        <location evidence="1">Membrane</location>
    </subcellularLocation>
</comment>
<evidence type="ECO:0000256" key="2">
    <source>
        <dbReference type="ARBA" id="ARBA00022692"/>
    </source>
</evidence>
<comment type="caution">
    <text evidence="7">The sequence shown here is derived from an EMBL/GenBank/DDBJ whole genome shotgun (WGS) entry which is preliminary data.</text>
</comment>
<dbReference type="InterPro" id="IPR017452">
    <property type="entry name" value="GPCR_Rhodpsn_7TM"/>
</dbReference>
<feature type="non-terminal residue" evidence="7">
    <location>
        <position position="319"/>
    </location>
</feature>
<evidence type="ECO:0000256" key="4">
    <source>
        <dbReference type="ARBA" id="ARBA00023136"/>
    </source>
</evidence>
<dbReference type="AlphaFoldDB" id="A0A8X8BKM4"/>
<dbReference type="GO" id="GO:0016020">
    <property type="term" value="C:membrane"/>
    <property type="evidence" value="ECO:0007669"/>
    <property type="project" value="UniProtKB-SubCell"/>
</dbReference>
<feature type="transmembrane region" description="Helical" evidence="5">
    <location>
        <begin position="66"/>
        <end position="84"/>
    </location>
</feature>
<feature type="domain" description="G-protein coupled receptors family 1 profile" evidence="6">
    <location>
        <begin position="26"/>
        <end position="288"/>
    </location>
</feature>
<reference evidence="7 8" key="1">
    <citation type="journal article" date="2021" name="Cell">
        <title>Tracing the genetic footprints of vertebrate landing in non-teleost ray-finned fishes.</title>
        <authorList>
            <person name="Bi X."/>
            <person name="Wang K."/>
            <person name="Yang L."/>
            <person name="Pan H."/>
            <person name="Jiang H."/>
            <person name="Wei Q."/>
            <person name="Fang M."/>
            <person name="Yu H."/>
            <person name="Zhu C."/>
            <person name="Cai Y."/>
            <person name="He Y."/>
            <person name="Gan X."/>
            <person name="Zeng H."/>
            <person name="Yu D."/>
            <person name="Zhu Y."/>
            <person name="Jiang H."/>
            <person name="Qiu Q."/>
            <person name="Yang H."/>
            <person name="Zhang Y.E."/>
            <person name="Wang W."/>
            <person name="Zhu M."/>
            <person name="He S."/>
            <person name="Zhang G."/>
        </authorList>
    </citation>
    <scope>NUCLEOTIDE SEQUENCE [LARGE SCALE GENOMIC DNA]</scope>
    <source>
        <strain evidence="7">Bchr_013</strain>
    </source>
</reference>
<evidence type="ECO:0000256" key="1">
    <source>
        <dbReference type="ARBA" id="ARBA00004370"/>
    </source>
</evidence>
<dbReference type="Pfam" id="PF00001">
    <property type="entry name" value="7tm_1"/>
    <property type="match status" value="1"/>
</dbReference>
<evidence type="ECO:0000256" key="3">
    <source>
        <dbReference type="ARBA" id="ARBA00022989"/>
    </source>
</evidence>
<feature type="transmembrane region" description="Helical" evidence="5">
    <location>
        <begin position="139"/>
        <end position="164"/>
    </location>
</feature>
<evidence type="ECO:0000313" key="7">
    <source>
        <dbReference type="EMBL" id="KAG2461248.1"/>
    </source>
</evidence>
<dbReference type="Gene3D" id="1.20.1070.10">
    <property type="entry name" value="Rhodopsin 7-helix transmembrane proteins"/>
    <property type="match status" value="1"/>
</dbReference>
<feature type="transmembrane region" description="Helical" evidence="5">
    <location>
        <begin position="232"/>
        <end position="251"/>
    </location>
</feature>
<accession>A0A8X8BKM4</accession>
<evidence type="ECO:0000313" key="8">
    <source>
        <dbReference type="Proteomes" id="UP000886611"/>
    </source>
</evidence>
<keyword evidence="3 5" id="KW-1133">Transmembrane helix</keyword>
<dbReference type="Proteomes" id="UP000886611">
    <property type="component" value="Unassembled WGS sequence"/>
</dbReference>
<dbReference type="EMBL" id="JAATIS010004524">
    <property type="protein sequence ID" value="KAG2461248.1"/>
    <property type="molecule type" value="Genomic_DNA"/>
</dbReference>
<keyword evidence="2 5" id="KW-0812">Transmembrane</keyword>
<proteinExistence type="predicted"/>
<protein>
    <submittedName>
        <fullName evidence="7">O1312 protein</fullName>
    </submittedName>
</protein>
<gene>
    <name evidence="7" type="ORF">GTO96_0008288</name>
</gene>
<dbReference type="FunFam" id="1.20.1070.10:FF:000096">
    <property type="entry name" value="Odorant receptor 131-2"/>
    <property type="match status" value="1"/>
</dbReference>
<keyword evidence="8" id="KW-1185">Reference proteome</keyword>
<dbReference type="PANTHER" id="PTHR26451">
    <property type="entry name" value="G_PROTEIN_RECEP_F1_2 DOMAIN-CONTAINING PROTEIN"/>
    <property type="match status" value="1"/>
</dbReference>
<dbReference type="InterPro" id="IPR052921">
    <property type="entry name" value="GPCR1_Superfamily_Member"/>
</dbReference>
<feature type="transmembrane region" description="Helical" evidence="5">
    <location>
        <begin position="90"/>
        <end position="118"/>
    </location>
</feature>
<evidence type="ECO:0000256" key="5">
    <source>
        <dbReference type="SAM" id="Phobius"/>
    </source>
</evidence>
<organism evidence="7 8">
    <name type="scientific">Polypterus senegalus</name>
    <name type="common">Senegal bichir</name>
    <dbReference type="NCBI Taxonomy" id="55291"/>
    <lineage>
        <taxon>Eukaryota</taxon>
        <taxon>Metazoa</taxon>
        <taxon>Chordata</taxon>
        <taxon>Craniata</taxon>
        <taxon>Vertebrata</taxon>
        <taxon>Euteleostomi</taxon>
        <taxon>Actinopterygii</taxon>
        <taxon>Polypteriformes</taxon>
        <taxon>Polypteridae</taxon>
        <taxon>Polypterus</taxon>
    </lineage>
</organism>
<feature type="transmembrane region" description="Helical" evidence="5">
    <location>
        <begin position="271"/>
        <end position="290"/>
    </location>
</feature>
<dbReference type="PRINTS" id="PR00237">
    <property type="entry name" value="GPCRRHODOPSN"/>
</dbReference>
<feature type="transmembrane region" description="Helical" evidence="5">
    <location>
        <begin position="193"/>
        <end position="211"/>
    </location>
</feature>
<feature type="non-terminal residue" evidence="7">
    <location>
        <position position="1"/>
    </location>
</feature>
<feature type="transmembrane region" description="Helical" evidence="5">
    <location>
        <begin position="20"/>
        <end position="45"/>
    </location>
</feature>
<dbReference type="SUPFAM" id="SSF81321">
    <property type="entry name" value="Family A G protein-coupled receptor-like"/>
    <property type="match status" value="1"/>
</dbReference>
<dbReference type="PANTHER" id="PTHR26451:SF974">
    <property type="entry name" value="ODORANT RECEPTOR"/>
    <property type="match status" value="1"/>
</dbReference>
<dbReference type="GO" id="GO:0005549">
    <property type="term" value="F:odorant binding"/>
    <property type="evidence" value="ECO:0007669"/>
    <property type="project" value="TreeGrafter"/>
</dbReference>
<dbReference type="CDD" id="cd00637">
    <property type="entry name" value="7tm_classA_rhodopsin-like"/>
    <property type="match status" value="1"/>
</dbReference>
<dbReference type="GO" id="GO:0004930">
    <property type="term" value="F:G protein-coupled receptor activity"/>
    <property type="evidence" value="ECO:0007669"/>
    <property type="project" value="InterPro"/>
</dbReference>
<keyword evidence="4 5" id="KW-0472">Membrane</keyword>
<evidence type="ECO:0000259" key="6">
    <source>
        <dbReference type="PROSITE" id="PS50262"/>
    </source>
</evidence>
<name>A0A8X8BKM4_POLSE</name>
<sequence length="319" mass="36798">MNSTRNSSVTFFIQNGRDSLAVAIMKNIVVVTVWIFISLISGVLVSTHFKNPVFYENPRYILFTHMVINDMFQLTLAVILYVISYVFYTIKVYFCCFLILLALFATMVTPLNLAAMAVERYIAICNPLHHPQICTVKRTHLLIGLIWVAAVSPFIPDFFVTLAIEPVSFFQSSMFCHPVNVFKAPYLLYKRPIIDALFFCFVTLTLLYTYIKIVLEAKGATSDKSSATKAHNTILLHGFQLLMCLLTYVIYPVETVLLYIFPDRIPDVRYSTYLTVYILPRFLSPIIYGVRDTAFRRHLKKYHLCHAKRPKMKTMSCMR</sequence>
<dbReference type="GO" id="GO:0004984">
    <property type="term" value="F:olfactory receptor activity"/>
    <property type="evidence" value="ECO:0007669"/>
    <property type="project" value="TreeGrafter"/>
</dbReference>
<dbReference type="PROSITE" id="PS50262">
    <property type="entry name" value="G_PROTEIN_RECEP_F1_2"/>
    <property type="match status" value="1"/>
</dbReference>